<dbReference type="Proteomes" id="UP000078200">
    <property type="component" value="Unassembled WGS sequence"/>
</dbReference>
<evidence type="ECO:0000313" key="2">
    <source>
        <dbReference type="Proteomes" id="UP000078200"/>
    </source>
</evidence>
<keyword evidence="2" id="KW-1185">Reference proteome</keyword>
<accession>A0A1A9V3S8</accession>
<dbReference type="EnsemblMetazoa" id="GAUT024844-RA">
    <property type="protein sequence ID" value="GAUT024844-PA"/>
    <property type="gene ID" value="GAUT024844"/>
</dbReference>
<evidence type="ECO:0000313" key="1">
    <source>
        <dbReference type="EnsemblMetazoa" id="GAUT024844-PA"/>
    </source>
</evidence>
<reference evidence="1" key="1">
    <citation type="submission" date="2020-05" db="UniProtKB">
        <authorList>
            <consortium name="EnsemblMetazoa"/>
        </authorList>
    </citation>
    <scope>IDENTIFICATION</scope>
    <source>
        <strain evidence="1">TTRI</strain>
    </source>
</reference>
<dbReference type="AlphaFoldDB" id="A0A1A9V3S8"/>
<dbReference type="VEuPathDB" id="VectorBase:GAUT024844"/>
<proteinExistence type="predicted"/>
<sequence length="193" mass="22295">MKIINTIQPLPYEYTGISMAKPILRQRLMMLSALDTGSSRVTIGVLGDMLLIMRTQDLKTAGDLFFNFNRVNSKVIILIDGHNIKENEALLLLDFGIASGNVLKSLSTWLKYKFHSTNGTSFSLAQKVNSYRFFRVDIIKNKKKKRKGGRDFLFVNIELPPITRKKSDMLLQIKFWKLLPLWQQMDNQRLKEV</sequence>
<protein>
    <submittedName>
        <fullName evidence="1">Uncharacterized protein</fullName>
    </submittedName>
</protein>
<organism evidence="1 2">
    <name type="scientific">Glossina austeni</name>
    <name type="common">Savannah tsetse fly</name>
    <dbReference type="NCBI Taxonomy" id="7395"/>
    <lineage>
        <taxon>Eukaryota</taxon>
        <taxon>Metazoa</taxon>
        <taxon>Ecdysozoa</taxon>
        <taxon>Arthropoda</taxon>
        <taxon>Hexapoda</taxon>
        <taxon>Insecta</taxon>
        <taxon>Pterygota</taxon>
        <taxon>Neoptera</taxon>
        <taxon>Endopterygota</taxon>
        <taxon>Diptera</taxon>
        <taxon>Brachycera</taxon>
        <taxon>Muscomorpha</taxon>
        <taxon>Hippoboscoidea</taxon>
        <taxon>Glossinidae</taxon>
        <taxon>Glossina</taxon>
    </lineage>
</organism>
<name>A0A1A9V3S8_GLOAU</name>